<dbReference type="InterPro" id="IPR011330">
    <property type="entry name" value="Glyco_hydro/deAcase_b/a-brl"/>
</dbReference>
<evidence type="ECO:0000256" key="3">
    <source>
        <dbReference type="SAM" id="SignalP"/>
    </source>
</evidence>
<protein>
    <recommendedName>
        <fullName evidence="4">NodB homology domain-containing protein</fullName>
    </recommendedName>
</protein>
<dbReference type="SUPFAM" id="SSF88713">
    <property type="entry name" value="Glycoside hydrolase/deacetylase"/>
    <property type="match status" value="1"/>
</dbReference>
<evidence type="ECO:0000313" key="5">
    <source>
        <dbReference type="EMBL" id="KRM54676.1"/>
    </source>
</evidence>
<feature type="signal peptide" evidence="3">
    <location>
        <begin position="1"/>
        <end position="22"/>
    </location>
</feature>
<dbReference type="PANTHER" id="PTHR34216:SF3">
    <property type="entry name" value="POLY-BETA-1,6-N-ACETYL-D-GLUCOSAMINE N-DEACETYLASE"/>
    <property type="match status" value="1"/>
</dbReference>
<dbReference type="GO" id="GO:0016810">
    <property type="term" value="F:hydrolase activity, acting on carbon-nitrogen (but not peptide) bonds"/>
    <property type="evidence" value="ECO:0007669"/>
    <property type="project" value="InterPro"/>
</dbReference>
<comment type="caution">
    <text evidence="5">The sequence shown here is derived from an EMBL/GenBank/DDBJ whole genome shotgun (WGS) entry which is preliminary data.</text>
</comment>
<dbReference type="Gene3D" id="3.20.20.370">
    <property type="entry name" value="Glycoside hydrolase/deacetylase"/>
    <property type="match status" value="1"/>
</dbReference>
<evidence type="ECO:0000256" key="2">
    <source>
        <dbReference type="ARBA" id="ARBA00022729"/>
    </source>
</evidence>
<reference evidence="5 6" key="1">
    <citation type="journal article" date="2015" name="Genome Announc.">
        <title>Expanding the biotechnology potential of lactobacilli through comparative genomics of 213 strains and associated genera.</title>
        <authorList>
            <person name="Sun Z."/>
            <person name="Harris H.M."/>
            <person name="McCann A."/>
            <person name="Guo C."/>
            <person name="Argimon S."/>
            <person name="Zhang W."/>
            <person name="Yang X."/>
            <person name="Jeffery I.B."/>
            <person name="Cooney J.C."/>
            <person name="Kagawa T.F."/>
            <person name="Liu W."/>
            <person name="Song Y."/>
            <person name="Salvetti E."/>
            <person name="Wrobel A."/>
            <person name="Rasinkangas P."/>
            <person name="Parkhill J."/>
            <person name="Rea M.C."/>
            <person name="O'Sullivan O."/>
            <person name="Ritari J."/>
            <person name="Douillard F.P."/>
            <person name="Paul Ross R."/>
            <person name="Yang R."/>
            <person name="Briner A.E."/>
            <person name="Felis G.E."/>
            <person name="de Vos W.M."/>
            <person name="Barrangou R."/>
            <person name="Klaenhammer T.R."/>
            <person name="Caufield P.W."/>
            <person name="Cui Y."/>
            <person name="Zhang H."/>
            <person name="O'Toole P.W."/>
        </authorList>
    </citation>
    <scope>NUCLEOTIDE SEQUENCE [LARGE SCALE GENOMIC DNA]</scope>
    <source>
        <strain evidence="5 6">DSM 20505</strain>
    </source>
</reference>
<dbReference type="InterPro" id="IPR051398">
    <property type="entry name" value="Polysacch_Deacetylase"/>
</dbReference>
<proteinExistence type="predicted"/>
<dbReference type="EMBL" id="AYYO01000048">
    <property type="protein sequence ID" value="KRM54676.1"/>
    <property type="molecule type" value="Genomic_DNA"/>
</dbReference>
<name>A0A0R1ZNG4_9LACO</name>
<keyword evidence="2 3" id="KW-0732">Signal</keyword>
<dbReference type="STRING" id="1291052.FC18_GL002284"/>
<dbReference type="OrthoDB" id="9778320at2"/>
<dbReference type="Pfam" id="PF01522">
    <property type="entry name" value="Polysacc_deac_1"/>
    <property type="match status" value="1"/>
</dbReference>
<dbReference type="Proteomes" id="UP000051679">
    <property type="component" value="Unassembled WGS sequence"/>
</dbReference>
<accession>A0A0R1ZNG4</accession>
<evidence type="ECO:0000313" key="6">
    <source>
        <dbReference type="Proteomes" id="UP000051679"/>
    </source>
</evidence>
<sequence>MKLRVGLILTLLLLAGCGQQKATKTATHTAPKVTATAHKTRVKVNHGQKRIPLRKWHKTAGAARIPILMYHDINVGNTLQMPRTQMQNQMHWLKDAGYYFLSPQEAYIALTQNKLPQKKVVWVTFDDGYRSMYTQGLPIFKQVGAYVTINEITDSLKLRNHVDMQQLLALNKATGATVNIESHTVSHLDMNKLPMQKQMTEMVYSRGRLQQWLHTEITTVAYPAGHYNQDSVIAAKKAGYKMALTTHPGLATASQGLLQLHRVRVNPGLSKQRYLELVATGI</sequence>
<gene>
    <name evidence="5" type="ORF">FC18_GL002284</name>
</gene>
<feature type="domain" description="NodB homology" evidence="4">
    <location>
        <begin position="119"/>
        <end position="282"/>
    </location>
</feature>
<feature type="chain" id="PRO_5006414465" description="NodB homology domain-containing protein" evidence="3">
    <location>
        <begin position="23"/>
        <end position="282"/>
    </location>
</feature>
<organism evidence="5 6">
    <name type="scientific">Lacticaseibacillus sharpeae JCM 1186 = DSM 20505</name>
    <dbReference type="NCBI Taxonomy" id="1291052"/>
    <lineage>
        <taxon>Bacteria</taxon>
        <taxon>Bacillati</taxon>
        <taxon>Bacillota</taxon>
        <taxon>Bacilli</taxon>
        <taxon>Lactobacillales</taxon>
        <taxon>Lactobacillaceae</taxon>
        <taxon>Lacticaseibacillus</taxon>
    </lineage>
</organism>
<dbReference type="RefSeq" id="WP_054680697.1">
    <property type="nucleotide sequence ID" value="NZ_AYYO01000048.1"/>
</dbReference>
<evidence type="ECO:0000259" key="4">
    <source>
        <dbReference type="PROSITE" id="PS51677"/>
    </source>
</evidence>
<dbReference type="GO" id="GO:0005975">
    <property type="term" value="P:carbohydrate metabolic process"/>
    <property type="evidence" value="ECO:0007669"/>
    <property type="project" value="InterPro"/>
</dbReference>
<dbReference type="AlphaFoldDB" id="A0A0R1ZNG4"/>
<dbReference type="PROSITE" id="PS51257">
    <property type="entry name" value="PROKAR_LIPOPROTEIN"/>
    <property type="match status" value="1"/>
</dbReference>
<dbReference type="PROSITE" id="PS51677">
    <property type="entry name" value="NODB"/>
    <property type="match status" value="1"/>
</dbReference>
<dbReference type="PATRIC" id="fig|1291052.5.peg.2354"/>
<dbReference type="CDD" id="cd10918">
    <property type="entry name" value="CE4_NodB_like_5s_6s"/>
    <property type="match status" value="1"/>
</dbReference>
<comment type="subcellular location">
    <subcellularLocation>
        <location evidence="1">Secreted</location>
    </subcellularLocation>
</comment>
<evidence type="ECO:0000256" key="1">
    <source>
        <dbReference type="ARBA" id="ARBA00004613"/>
    </source>
</evidence>
<dbReference type="PANTHER" id="PTHR34216">
    <property type="match status" value="1"/>
</dbReference>
<dbReference type="GO" id="GO:0005576">
    <property type="term" value="C:extracellular region"/>
    <property type="evidence" value="ECO:0007669"/>
    <property type="project" value="UniProtKB-SubCell"/>
</dbReference>
<keyword evidence="6" id="KW-1185">Reference proteome</keyword>
<dbReference type="InterPro" id="IPR002509">
    <property type="entry name" value="NODB_dom"/>
</dbReference>